<keyword evidence="2" id="KW-0732">Signal</keyword>
<evidence type="ECO:0000256" key="2">
    <source>
        <dbReference type="SAM" id="SignalP"/>
    </source>
</evidence>
<dbReference type="Proteomes" id="UP001178662">
    <property type="component" value="Chromosome"/>
</dbReference>
<reference evidence="3" key="1">
    <citation type="submission" date="2023-03" db="EMBL/GenBank/DDBJ databases">
        <title>Andean soil-derived lignocellulolytic bacterial consortium as a source of novel taxa and putative plastic-active enzymes.</title>
        <authorList>
            <person name="Diaz-Garcia L."/>
            <person name="Chuvochina M."/>
            <person name="Feuerriegel G."/>
            <person name="Bunk B."/>
            <person name="Sproer C."/>
            <person name="Streit W.R."/>
            <person name="Rodriguez L.M."/>
            <person name="Overmann J."/>
            <person name="Jimenez D.J."/>
        </authorList>
    </citation>
    <scope>NUCLEOTIDE SEQUENCE</scope>
    <source>
        <strain evidence="3">MAG 2441</strain>
    </source>
</reference>
<dbReference type="AlphaFoldDB" id="A0AA95EY87"/>
<dbReference type="EMBL" id="CP119317">
    <property type="protein sequence ID" value="WEK55091.1"/>
    <property type="molecule type" value="Genomic_DNA"/>
</dbReference>
<name>A0AA95EY87_9BACL</name>
<dbReference type="PROSITE" id="PS51257">
    <property type="entry name" value="PROKAR_LIPOPROTEIN"/>
    <property type="match status" value="1"/>
</dbReference>
<sequence>MGKKQTKTLTLSVAALTLVLMATACSSNNNQSLSSPATPTITASAEPSPSPDEVQNGEEGDNANNPSDNAKVKTGTGQYVGLADNNSLEIDTPDGPIVYRINSEIADLVDPWDSGISVTYEYTEQEIDVDGSKVKQYIIQSINQQ</sequence>
<protein>
    <submittedName>
        <fullName evidence="3">Uncharacterized protein</fullName>
    </submittedName>
</protein>
<organism evidence="3 4">
    <name type="scientific">Candidatus Cohnella colombiensis</name>
    <dbReference type="NCBI Taxonomy" id="3121368"/>
    <lineage>
        <taxon>Bacteria</taxon>
        <taxon>Bacillati</taxon>
        <taxon>Bacillota</taxon>
        <taxon>Bacilli</taxon>
        <taxon>Bacillales</taxon>
        <taxon>Paenibacillaceae</taxon>
        <taxon>Cohnella</taxon>
    </lineage>
</organism>
<proteinExistence type="predicted"/>
<keyword evidence="4" id="KW-1185">Reference proteome</keyword>
<accession>A0AA95EY87</accession>
<feature type="region of interest" description="Disordered" evidence="1">
    <location>
        <begin position="27"/>
        <end position="78"/>
    </location>
</feature>
<feature type="compositionally biased region" description="Polar residues" evidence="1">
    <location>
        <begin position="27"/>
        <end position="47"/>
    </location>
</feature>
<gene>
    <name evidence="3" type="ORF">P0Y55_03135</name>
</gene>
<feature type="chain" id="PRO_5041678760" evidence="2">
    <location>
        <begin position="25"/>
        <end position="145"/>
    </location>
</feature>
<evidence type="ECO:0000313" key="4">
    <source>
        <dbReference type="Proteomes" id="UP001178662"/>
    </source>
</evidence>
<feature type="signal peptide" evidence="2">
    <location>
        <begin position="1"/>
        <end position="24"/>
    </location>
</feature>
<evidence type="ECO:0000256" key="1">
    <source>
        <dbReference type="SAM" id="MobiDB-lite"/>
    </source>
</evidence>
<evidence type="ECO:0000313" key="3">
    <source>
        <dbReference type="EMBL" id="WEK55091.1"/>
    </source>
</evidence>